<keyword evidence="3" id="KW-1185">Reference proteome</keyword>
<dbReference type="EMBL" id="KB310474">
    <property type="protein sequence ID" value="ELT91454.1"/>
    <property type="molecule type" value="Genomic_DNA"/>
</dbReference>
<dbReference type="EnsemblMetazoa" id="CapteT185831">
    <property type="protein sequence ID" value="CapteP185831"/>
    <property type="gene ID" value="CapteG185831"/>
</dbReference>
<dbReference type="Proteomes" id="UP000014760">
    <property type="component" value="Unassembled WGS sequence"/>
</dbReference>
<proteinExistence type="predicted"/>
<dbReference type="HOGENOM" id="CLU_1181186_0_0_1"/>
<dbReference type="EMBL" id="AMQN01013764">
    <property type="status" value="NOT_ANNOTATED_CDS"/>
    <property type="molecule type" value="Genomic_DNA"/>
</dbReference>
<gene>
    <name evidence="1" type="ORF">CAPTEDRAFT_185831</name>
</gene>
<reference evidence="2" key="3">
    <citation type="submission" date="2015-06" db="UniProtKB">
        <authorList>
            <consortium name="EnsemblMetazoa"/>
        </authorList>
    </citation>
    <scope>IDENTIFICATION</scope>
</reference>
<dbReference type="AlphaFoldDB" id="R7TCK9"/>
<organism evidence="1">
    <name type="scientific">Capitella teleta</name>
    <name type="common">Polychaete worm</name>
    <dbReference type="NCBI Taxonomy" id="283909"/>
    <lineage>
        <taxon>Eukaryota</taxon>
        <taxon>Metazoa</taxon>
        <taxon>Spiralia</taxon>
        <taxon>Lophotrochozoa</taxon>
        <taxon>Annelida</taxon>
        <taxon>Polychaeta</taxon>
        <taxon>Sedentaria</taxon>
        <taxon>Scolecida</taxon>
        <taxon>Capitellidae</taxon>
        <taxon>Capitella</taxon>
    </lineage>
</organism>
<evidence type="ECO:0000313" key="3">
    <source>
        <dbReference type="Proteomes" id="UP000014760"/>
    </source>
</evidence>
<dbReference type="EMBL" id="AMQN01013763">
    <property type="status" value="NOT_ANNOTATED_CDS"/>
    <property type="molecule type" value="Genomic_DNA"/>
</dbReference>
<reference evidence="1 3" key="2">
    <citation type="journal article" date="2013" name="Nature">
        <title>Insights into bilaterian evolution from three spiralian genomes.</title>
        <authorList>
            <person name="Simakov O."/>
            <person name="Marletaz F."/>
            <person name="Cho S.J."/>
            <person name="Edsinger-Gonzales E."/>
            <person name="Havlak P."/>
            <person name="Hellsten U."/>
            <person name="Kuo D.H."/>
            <person name="Larsson T."/>
            <person name="Lv J."/>
            <person name="Arendt D."/>
            <person name="Savage R."/>
            <person name="Osoegawa K."/>
            <person name="de Jong P."/>
            <person name="Grimwood J."/>
            <person name="Chapman J.A."/>
            <person name="Shapiro H."/>
            <person name="Aerts A."/>
            <person name="Otillar R.P."/>
            <person name="Terry A.Y."/>
            <person name="Boore J.L."/>
            <person name="Grigoriev I.V."/>
            <person name="Lindberg D.R."/>
            <person name="Seaver E.C."/>
            <person name="Weisblat D.A."/>
            <person name="Putnam N.H."/>
            <person name="Rokhsar D.S."/>
        </authorList>
    </citation>
    <scope>NUCLEOTIDE SEQUENCE</scope>
    <source>
        <strain evidence="1 3">I ESC-2004</strain>
    </source>
</reference>
<protein>
    <submittedName>
        <fullName evidence="1 2">Uncharacterized protein</fullName>
    </submittedName>
</protein>
<sequence length="235" mass="26670">MSPSRDKRDSWFSRRHGSYISISTKQLRHPGAQYARMTLESYNIAGVLGFNEKEKKPKYWGERGIAGEQDYKCFCKTVKSRVRTATYQANIYAHKTGRFSAINQGTLICSIIYNAFLIDLQLPKADLNRPHCQYQGTLKIDALLRHYTALLRYSNDNSVRYSPFVYLVSPFSMSAATQSTKSTTSIQTIIATYSPRQPHWRPCSLHAAALVNEAGLQEDDRHIPIVALSRQSRAA</sequence>
<name>R7TCK9_CAPTE</name>
<reference evidence="3" key="1">
    <citation type="submission" date="2012-12" db="EMBL/GenBank/DDBJ databases">
        <authorList>
            <person name="Hellsten U."/>
            <person name="Grimwood J."/>
            <person name="Chapman J.A."/>
            <person name="Shapiro H."/>
            <person name="Aerts A."/>
            <person name="Otillar R.P."/>
            <person name="Terry A.Y."/>
            <person name="Boore J.L."/>
            <person name="Simakov O."/>
            <person name="Marletaz F."/>
            <person name="Cho S.-J."/>
            <person name="Edsinger-Gonzales E."/>
            <person name="Havlak P."/>
            <person name="Kuo D.-H."/>
            <person name="Larsson T."/>
            <person name="Lv J."/>
            <person name="Arendt D."/>
            <person name="Savage R."/>
            <person name="Osoegawa K."/>
            <person name="de Jong P."/>
            <person name="Lindberg D.R."/>
            <person name="Seaver E.C."/>
            <person name="Weisblat D.A."/>
            <person name="Putnam N.H."/>
            <person name="Grigoriev I.V."/>
            <person name="Rokhsar D.S."/>
        </authorList>
    </citation>
    <scope>NUCLEOTIDE SEQUENCE</scope>
    <source>
        <strain evidence="3">I ESC-2004</strain>
    </source>
</reference>
<evidence type="ECO:0000313" key="2">
    <source>
        <dbReference type="EnsemblMetazoa" id="CapteP185831"/>
    </source>
</evidence>
<accession>R7TCK9</accession>
<evidence type="ECO:0000313" key="1">
    <source>
        <dbReference type="EMBL" id="ELT91454.1"/>
    </source>
</evidence>